<keyword evidence="8" id="KW-1185">Reference proteome</keyword>
<evidence type="ECO:0000256" key="3">
    <source>
        <dbReference type="ARBA" id="ARBA00022448"/>
    </source>
</evidence>
<evidence type="ECO:0000256" key="4">
    <source>
        <dbReference type="ARBA" id="ARBA00022729"/>
    </source>
</evidence>
<dbReference type="PANTHER" id="PTHR43649">
    <property type="entry name" value="ARABINOSE-BINDING PROTEIN-RELATED"/>
    <property type="match status" value="1"/>
</dbReference>
<evidence type="ECO:0000313" key="7">
    <source>
        <dbReference type="EMBL" id="MBP1992078.1"/>
    </source>
</evidence>
<dbReference type="Gene3D" id="3.40.190.10">
    <property type="entry name" value="Periplasmic binding protein-like II"/>
    <property type="match status" value="1"/>
</dbReference>
<feature type="signal peptide" evidence="6">
    <location>
        <begin position="1"/>
        <end position="21"/>
    </location>
</feature>
<reference evidence="7 8" key="1">
    <citation type="submission" date="2021-03" db="EMBL/GenBank/DDBJ databases">
        <title>Genomic Encyclopedia of Type Strains, Phase IV (KMG-IV): sequencing the most valuable type-strain genomes for metagenomic binning, comparative biology and taxonomic classification.</title>
        <authorList>
            <person name="Goeker M."/>
        </authorList>
    </citation>
    <scope>NUCLEOTIDE SEQUENCE [LARGE SCALE GENOMIC DNA]</scope>
    <source>
        <strain evidence="7 8">DSM 26048</strain>
    </source>
</reference>
<keyword evidence="4 6" id="KW-0732">Signal</keyword>
<accession>A0ABS4IWW7</accession>
<feature type="chain" id="PRO_5045913754" evidence="6">
    <location>
        <begin position="22"/>
        <end position="437"/>
    </location>
</feature>
<sequence>MKRRSGVTFLIMLLIAAITLAGCSSGNKEAAGSTSPAQTNTPEASKTPDKKEKVSIRLATAMEPATLEPYKRVVDQWNAAHPDIEVKLENTAYVEYWKKLQVMTASNTMPDVWVFTPGLGAQWQENDMLLPLNDYIKDDASLNLEDFHKMMIDYLTYEGKIYGFPYDVSAQVLFYNKNLFDQAKLDYPTNDWTLEDVRAAAKKLTELKSDKGKVYGLLSTMAADFTGDSYFRAFGATMVTPEGKVGVNNQGGIDTLQFFKDNMDMGITPKPEQGKSNRPIWLNGLAGMMADGGWVIPSFKDVPFEWDMVRVPAGPKGQFTTGLGGAFVISKQTKFSKEAYEFLKFLTSTESLNEIITKTNAGVPGRISSQEGLSPLLKKYAELIGTATPYLAKNGILELQTIVGKEIEQVWYGTKTPQDAVKVMEEQGNKIFEDKKK</sequence>
<evidence type="ECO:0000256" key="2">
    <source>
        <dbReference type="ARBA" id="ARBA00008520"/>
    </source>
</evidence>
<dbReference type="Pfam" id="PF13416">
    <property type="entry name" value="SBP_bac_8"/>
    <property type="match status" value="1"/>
</dbReference>
<organism evidence="7 8">
    <name type="scientific">Paenibacillus eucommiae</name>
    <dbReference type="NCBI Taxonomy" id="1355755"/>
    <lineage>
        <taxon>Bacteria</taxon>
        <taxon>Bacillati</taxon>
        <taxon>Bacillota</taxon>
        <taxon>Bacilli</taxon>
        <taxon>Bacillales</taxon>
        <taxon>Paenibacillaceae</taxon>
        <taxon>Paenibacillus</taxon>
    </lineage>
</organism>
<dbReference type="SUPFAM" id="SSF53850">
    <property type="entry name" value="Periplasmic binding protein-like II"/>
    <property type="match status" value="1"/>
</dbReference>
<dbReference type="PANTHER" id="PTHR43649:SF31">
    <property type="entry name" value="SN-GLYCEROL-3-PHOSPHATE-BINDING PERIPLASMIC PROTEIN UGPB"/>
    <property type="match status" value="1"/>
</dbReference>
<name>A0ABS4IWW7_9BACL</name>
<protein>
    <submittedName>
        <fullName evidence="7">Multiple sugar transport system substrate-binding protein</fullName>
    </submittedName>
</protein>
<dbReference type="Proteomes" id="UP001519287">
    <property type="component" value="Unassembled WGS sequence"/>
</dbReference>
<evidence type="ECO:0000256" key="5">
    <source>
        <dbReference type="SAM" id="MobiDB-lite"/>
    </source>
</evidence>
<dbReference type="EMBL" id="JAGGLB010000012">
    <property type="protein sequence ID" value="MBP1992078.1"/>
    <property type="molecule type" value="Genomic_DNA"/>
</dbReference>
<dbReference type="InterPro" id="IPR050490">
    <property type="entry name" value="Bact_solute-bd_prot1"/>
</dbReference>
<comment type="caution">
    <text evidence="7">The sequence shown here is derived from an EMBL/GenBank/DDBJ whole genome shotgun (WGS) entry which is preliminary data.</text>
</comment>
<evidence type="ECO:0000313" key="8">
    <source>
        <dbReference type="Proteomes" id="UP001519287"/>
    </source>
</evidence>
<dbReference type="PROSITE" id="PS51257">
    <property type="entry name" value="PROKAR_LIPOPROTEIN"/>
    <property type="match status" value="1"/>
</dbReference>
<evidence type="ECO:0000256" key="1">
    <source>
        <dbReference type="ARBA" id="ARBA00004196"/>
    </source>
</evidence>
<evidence type="ECO:0000256" key="6">
    <source>
        <dbReference type="SAM" id="SignalP"/>
    </source>
</evidence>
<keyword evidence="7" id="KW-0762">Sugar transport</keyword>
<feature type="region of interest" description="Disordered" evidence="5">
    <location>
        <begin position="27"/>
        <end position="54"/>
    </location>
</feature>
<dbReference type="RefSeq" id="WP_209972796.1">
    <property type="nucleotide sequence ID" value="NZ_JAGGLB010000012.1"/>
</dbReference>
<dbReference type="InterPro" id="IPR006059">
    <property type="entry name" value="SBP"/>
</dbReference>
<proteinExistence type="inferred from homology"/>
<gene>
    <name evidence="7" type="ORF">J2Z66_003686</name>
</gene>
<feature type="compositionally biased region" description="Polar residues" evidence="5">
    <location>
        <begin position="27"/>
        <end position="44"/>
    </location>
</feature>
<comment type="similarity">
    <text evidence="2">Belongs to the bacterial solute-binding protein 1 family.</text>
</comment>
<keyword evidence="3" id="KW-0813">Transport</keyword>
<dbReference type="CDD" id="cd13585">
    <property type="entry name" value="PBP2_TMBP_like"/>
    <property type="match status" value="1"/>
</dbReference>
<comment type="subcellular location">
    <subcellularLocation>
        <location evidence="1">Cell envelope</location>
    </subcellularLocation>
</comment>